<sequence length="141" mass="17049">MENYIIGDIIRIRNYCSSNSTRVKKEINLFKIVDFAEECFTLDYYKIKAHYEDIEPVPINKIDDKEIYYDPVVAGSFILPGDPAPVIRKDYSYYLDHFQRCRFKNNSYYELIRNNNLKYVHEVQHYLLDTFKHDNLRIKDF</sequence>
<name>A0A644U626_9ZZZZ</name>
<dbReference type="EMBL" id="VSSQ01000080">
    <property type="protein sequence ID" value="MPL74385.1"/>
    <property type="molecule type" value="Genomic_DNA"/>
</dbReference>
<gene>
    <name evidence="1" type="ORF">SDC9_20196</name>
    <name evidence="2" type="ORF">SDC9_20257</name>
</gene>
<dbReference type="AlphaFoldDB" id="A0A644U626"/>
<proteinExistence type="predicted"/>
<evidence type="ECO:0000313" key="1">
    <source>
        <dbReference type="EMBL" id="MPL74385.1"/>
    </source>
</evidence>
<protein>
    <submittedName>
        <fullName evidence="1">Uncharacterized protein</fullName>
    </submittedName>
</protein>
<reference evidence="1" key="1">
    <citation type="submission" date="2019-08" db="EMBL/GenBank/DDBJ databases">
        <authorList>
            <person name="Kucharzyk K."/>
            <person name="Murdoch R.W."/>
            <person name="Higgins S."/>
            <person name="Loffler F."/>
        </authorList>
    </citation>
    <scope>NUCLEOTIDE SEQUENCE</scope>
</reference>
<accession>A0A644U626</accession>
<evidence type="ECO:0000313" key="2">
    <source>
        <dbReference type="EMBL" id="MPL74446.1"/>
    </source>
</evidence>
<dbReference type="EMBL" id="VSSQ01000080">
    <property type="protein sequence ID" value="MPL74446.1"/>
    <property type="molecule type" value="Genomic_DNA"/>
</dbReference>
<organism evidence="1">
    <name type="scientific">bioreactor metagenome</name>
    <dbReference type="NCBI Taxonomy" id="1076179"/>
    <lineage>
        <taxon>unclassified sequences</taxon>
        <taxon>metagenomes</taxon>
        <taxon>ecological metagenomes</taxon>
    </lineage>
</organism>
<comment type="caution">
    <text evidence="1">The sequence shown here is derived from an EMBL/GenBank/DDBJ whole genome shotgun (WGS) entry which is preliminary data.</text>
</comment>